<feature type="transmembrane region" description="Helical" evidence="7">
    <location>
        <begin position="206"/>
        <end position="231"/>
    </location>
</feature>
<keyword evidence="4 7" id="KW-0812">Transmembrane</keyword>
<dbReference type="OrthoDB" id="9807274at2"/>
<comment type="subcellular location">
    <subcellularLocation>
        <location evidence="1">Cell membrane</location>
        <topology evidence="1">Multi-pass membrane protein</topology>
    </subcellularLocation>
</comment>
<dbReference type="PANTHER" id="PTHR23517:SF13">
    <property type="entry name" value="MAJOR FACILITATOR SUPERFAMILY MFS_1"/>
    <property type="match status" value="1"/>
</dbReference>
<evidence type="ECO:0000256" key="3">
    <source>
        <dbReference type="ARBA" id="ARBA00022475"/>
    </source>
</evidence>
<evidence type="ECO:0000256" key="6">
    <source>
        <dbReference type="ARBA" id="ARBA00023136"/>
    </source>
</evidence>
<feature type="transmembrane region" description="Helical" evidence="7">
    <location>
        <begin position="12"/>
        <end position="33"/>
    </location>
</feature>
<keyword evidence="2" id="KW-0813">Transport</keyword>
<keyword evidence="3" id="KW-1003">Cell membrane</keyword>
<reference evidence="11 12" key="1">
    <citation type="submission" date="2016-05" db="EMBL/GenBank/DDBJ databases">
        <title>Complete genome sequence of two 2,5-diketo-D-glunonic acid producing strain Tatumella citrea.</title>
        <authorList>
            <person name="Duan C."/>
            <person name="Yang J."/>
            <person name="Yang S."/>
        </authorList>
    </citation>
    <scope>NUCLEOTIDE SEQUENCE [LARGE SCALE GENOMIC DNA]</scope>
    <source>
        <strain evidence="10 11">ATCC 39140</strain>
        <strain evidence="9 12">DSM 13699</strain>
    </source>
</reference>
<feature type="transmembrane region" description="Helical" evidence="7">
    <location>
        <begin position="300"/>
        <end position="325"/>
    </location>
</feature>
<dbReference type="EMBL" id="CP015581">
    <property type="protein sequence ID" value="ARU98557.1"/>
    <property type="molecule type" value="Genomic_DNA"/>
</dbReference>
<proteinExistence type="predicted"/>
<dbReference type="InterPro" id="IPR050171">
    <property type="entry name" value="MFS_Transporters"/>
</dbReference>
<keyword evidence="6 7" id="KW-0472">Membrane</keyword>
<dbReference type="InterPro" id="IPR020846">
    <property type="entry name" value="MFS_dom"/>
</dbReference>
<evidence type="ECO:0000313" key="11">
    <source>
        <dbReference type="Proteomes" id="UP000195729"/>
    </source>
</evidence>
<feature type="transmembrane region" description="Helical" evidence="7">
    <location>
        <begin position="132"/>
        <end position="150"/>
    </location>
</feature>
<dbReference type="EMBL" id="CP015579">
    <property type="protein sequence ID" value="ARU94518.1"/>
    <property type="molecule type" value="Genomic_DNA"/>
</dbReference>
<evidence type="ECO:0000313" key="12">
    <source>
        <dbReference type="Proteomes" id="UP000195814"/>
    </source>
</evidence>
<feature type="transmembrane region" description="Helical" evidence="7">
    <location>
        <begin position="274"/>
        <end position="294"/>
    </location>
</feature>
<keyword evidence="5 7" id="KW-1133">Transmembrane helix</keyword>
<evidence type="ECO:0000256" key="1">
    <source>
        <dbReference type="ARBA" id="ARBA00004651"/>
    </source>
</evidence>
<dbReference type="InterPro" id="IPR011701">
    <property type="entry name" value="MFS"/>
</dbReference>
<dbReference type="GO" id="GO:0022857">
    <property type="term" value="F:transmembrane transporter activity"/>
    <property type="evidence" value="ECO:0007669"/>
    <property type="project" value="InterPro"/>
</dbReference>
<feature type="transmembrane region" description="Helical" evidence="7">
    <location>
        <begin position="39"/>
        <end position="62"/>
    </location>
</feature>
<evidence type="ECO:0000256" key="2">
    <source>
        <dbReference type="ARBA" id="ARBA00022448"/>
    </source>
</evidence>
<sequence length="399" mass="41435">MQSSSKTAATGASWLITAVFMLSNSPTPLYSYWQHQFGYTSGTLTVIFALYIAGLLGTLLFAGQLSDHYGRKPLLLPGLAAAMIASLLFATAESVTALAVARLLTGIAVGVMVSAGMAGVADLSGPQSRRQAALLASAAMVTGAGLGPLISGTLIQTLNHPVAPLFLLLFSALLVATVIASRLPFPPPVASAQNSFRLTLPSLPAKNLSALFCGIGAFAPGITATSFVLALGPSLLTLLTHNYNPLLAGMMTCGMFISATMSQVLARRWQLPRVFSVSTLATVLSMVMVIVAITCHEYQWLVFAVLLAGAGQGLGQFGGLTLLALQVEDQRRAQANALLNIGGYLPAGILPVVAGYLTDKQGLPVSAVLFALLLTLFALSGGVYAQRFLRSAPKSQALA</sequence>
<feature type="transmembrane region" description="Helical" evidence="7">
    <location>
        <begin position="337"/>
        <end position="357"/>
    </location>
</feature>
<gene>
    <name evidence="9" type="ORF">A7K98_12535</name>
    <name evidence="10" type="ORF">A7K99_12530</name>
</gene>
<accession>A0A1Y0LA53</accession>
<dbReference type="Gene3D" id="1.20.1250.20">
    <property type="entry name" value="MFS general substrate transporter like domains"/>
    <property type="match status" value="1"/>
</dbReference>
<feature type="transmembrane region" description="Helical" evidence="7">
    <location>
        <begin position="74"/>
        <end position="92"/>
    </location>
</feature>
<feature type="transmembrane region" description="Helical" evidence="7">
    <location>
        <begin position="98"/>
        <end position="120"/>
    </location>
</feature>
<organism evidence="9 12">
    <name type="scientific">Tatumella citrea</name>
    <name type="common">Pantoea citrea</name>
    <dbReference type="NCBI Taxonomy" id="53336"/>
    <lineage>
        <taxon>Bacteria</taxon>
        <taxon>Pseudomonadati</taxon>
        <taxon>Pseudomonadota</taxon>
        <taxon>Gammaproteobacteria</taxon>
        <taxon>Enterobacterales</taxon>
        <taxon>Erwiniaceae</taxon>
        <taxon>Tatumella</taxon>
    </lineage>
</organism>
<dbReference type="KEGG" id="tci:A7K98_12535"/>
<dbReference type="RefSeq" id="WP_087488882.1">
    <property type="nucleotide sequence ID" value="NZ_CP015579.1"/>
</dbReference>
<feature type="transmembrane region" description="Helical" evidence="7">
    <location>
        <begin position="243"/>
        <end position="262"/>
    </location>
</feature>
<keyword evidence="11" id="KW-1185">Reference proteome</keyword>
<dbReference type="PANTHER" id="PTHR23517">
    <property type="entry name" value="RESISTANCE PROTEIN MDTM, PUTATIVE-RELATED-RELATED"/>
    <property type="match status" value="1"/>
</dbReference>
<dbReference type="InterPro" id="IPR005829">
    <property type="entry name" value="Sugar_transporter_CS"/>
</dbReference>
<dbReference type="Proteomes" id="UP000195814">
    <property type="component" value="Chromosome"/>
</dbReference>
<dbReference type="PROSITE" id="PS50850">
    <property type="entry name" value="MFS"/>
    <property type="match status" value="1"/>
</dbReference>
<feature type="domain" description="Major facilitator superfamily (MFS) profile" evidence="8">
    <location>
        <begin position="1"/>
        <end position="393"/>
    </location>
</feature>
<evidence type="ECO:0000313" key="9">
    <source>
        <dbReference type="EMBL" id="ARU94518.1"/>
    </source>
</evidence>
<dbReference type="AlphaFoldDB" id="A0A1Y0LA53"/>
<dbReference type="Proteomes" id="UP000195729">
    <property type="component" value="Chromosome"/>
</dbReference>
<feature type="transmembrane region" description="Helical" evidence="7">
    <location>
        <begin position="363"/>
        <end position="385"/>
    </location>
</feature>
<dbReference type="InterPro" id="IPR036259">
    <property type="entry name" value="MFS_trans_sf"/>
</dbReference>
<name>A0A1Y0LA53_TATCI</name>
<dbReference type="PROSITE" id="PS00216">
    <property type="entry name" value="SUGAR_TRANSPORT_1"/>
    <property type="match status" value="1"/>
</dbReference>
<evidence type="ECO:0000256" key="7">
    <source>
        <dbReference type="SAM" id="Phobius"/>
    </source>
</evidence>
<evidence type="ECO:0000256" key="4">
    <source>
        <dbReference type="ARBA" id="ARBA00022692"/>
    </source>
</evidence>
<dbReference type="Pfam" id="PF07690">
    <property type="entry name" value="MFS_1"/>
    <property type="match status" value="1"/>
</dbReference>
<evidence type="ECO:0000259" key="8">
    <source>
        <dbReference type="PROSITE" id="PS50850"/>
    </source>
</evidence>
<feature type="transmembrane region" description="Helical" evidence="7">
    <location>
        <begin position="162"/>
        <end position="185"/>
    </location>
</feature>
<evidence type="ECO:0000313" key="10">
    <source>
        <dbReference type="EMBL" id="ARU98557.1"/>
    </source>
</evidence>
<dbReference type="SUPFAM" id="SSF103473">
    <property type="entry name" value="MFS general substrate transporter"/>
    <property type="match status" value="1"/>
</dbReference>
<dbReference type="GO" id="GO:0005886">
    <property type="term" value="C:plasma membrane"/>
    <property type="evidence" value="ECO:0007669"/>
    <property type="project" value="UniProtKB-SubCell"/>
</dbReference>
<protein>
    <recommendedName>
        <fullName evidence="8">Major facilitator superfamily (MFS) profile domain-containing protein</fullName>
    </recommendedName>
</protein>
<evidence type="ECO:0000256" key="5">
    <source>
        <dbReference type="ARBA" id="ARBA00022989"/>
    </source>
</evidence>